<proteinExistence type="predicted"/>
<gene>
    <name evidence="2" type="primary">Tb06.3A7.610</name>
    <name evidence="2" type="ORF">Tb927.6.1150</name>
</gene>
<dbReference type="RefSeq" id="XP_845237.1">
    <property type="nucleotide sequence ID" value="XM_840144.1"/>
</dbReference>
<accession>Q585D2</accession>
<feature type="transmembrane region" description="Helical" evidence="1">
    <location>
        <begin position="7"/>
        <end position="33"/>
    </location>
</feature>
<reference evidence="2" key="4">
    <citation type="submission" date="2005-04" db="EMBL/GenBank/DDBJ databases">
        <title>.</title>
        <authorList>
            <person name="Ghedin E."/>
            <person name="Blandin G."/>
            <person name="Bartholomeu D."/>
            <person name="Caler E."/>
            <person name="Haas B."/>
            <person name="Hannick L."/>
            <person name="Shallom J."/>
            <person name="Hou L."/>
            <person name="Djikeng A."/>
            <person name="Feldblyum T."/>
            <person name="Hostetler J."/>
            <person name="Johnson J."/>
            <person name="Jones K."/>
            <person name="Koo H.L."/>
            <person name="Larkin C."/>
            <person name="Pai G."/>
            <person name="Peterson J."/>
            <person name="Khalak H.G."/>
            <person name="Salzberg S."/>
            <person name="Simpson A.J."/>
            <person name="Tallon L."/>
            <person name="Van Aken S."/>
            <person name="Wanless D."/>
            <person name="White O."/>
            <person name="Wortman J."/>
            <person name="Fraser C.M."/>
            <person name="El-Sayed N.M.A."/>
        </authorList>
    </citation>
    <scope>NUCLEOTIDE SEQUENCE</scope>
    <source>
        <strain evidence="2">GUTat10.1</strain>
    </source>
</reference>
<dbReference type="GO" id="GO:0031981">
    <property type="term" value="C:nuclear lumen"/>
    <property type="evidence" value="ECO:0006056"/>
    <property type="project" value="Others"/>
</dbReference>
<keyword evidence="1" id="KW-0812">Transmembrane</keyword>
<reference evidence="3" key="5">
    <citation type="submission" date="2005-04" db="EMBL/GenBank/DDBJ databases">
        <title>Sequencing, closure, and annotation of Trypanosoma brucei chromosomes 2 through 8.</title>
        <authorList>
            <person name="Ghedin E."/>
            <person name="Blandin G."/>
            <person name="Bartholomeu D."/>
            <person name="Caler E."/>
            <person name="Haas B."/>
            <person name="Hannick L."/>
            <person name="Shallom J."/>
            <person name="Hou L."/>
            <person name="Djikeng A."/>
            <person name="Feldblyum T."/>
            <person name="Hostetler J."/>
            <person name="Johnson J."/>
            <person name="Jones K."/>
            <person name="Koo H.L."/>
            <person name="Larkin C."/>
            <person name="Pai G."/>
            <person name="Peterson J."/>
            <person name="Khalak H.G."/>
            <person name="Salzberg S."/>
            <person name="Simpson A.J."/>
            <person name="Tallon L."/>
            <person name="Van Aken S."/>
            <person name="Wanless D."/>
            <person name="White O."/>
            <person name="Wortman J."/>
            <person name="Fraser C.M."/>
            <person name="El-Sayed N.M.A."/>
        </authorList>
    </citation>
    <scope>NUCLEOTIDE SEQUENCE</scope>
    <source>
        <strain evidence="3">927/4 GUTat10.1</strain>
    </source>
</reference>
<reference evidence="3" key="2">
    <citation type="journal article" date="2005" name="Science">
        <title>Comparative genomics of trypanosomatid parasitic protozoa.</title>
        <authorList>
            <person name="El-Sayed N.M."/>
            <person name="Myler P.J."/>
            <person name="Blandin G."/>
            <person name="Berriman M."/>
            <person name="Crabtree J."/>
            <person name="Aggarwal G."/>
            <person name="Caler E."/>
            <person name="Renauld H."/>
            <person name="Worthey E.A."/>
            <person name="Hertz-Fowler C."/>
            <person name="Ghedin E."/>
            <person name="Peacock C."/>
            <person name="Bartholomeu D.C."/>
            <person name="Haas B.J."/>
            <person name="Tran A.N."/>
            <person name="Wortman J.R."/>
            <person name="Alsmark U.C."/>
            <person name="Angiuoli S."/>
            <person name="Anupama A."/>
            <person name="Badger J."/>
            <person name="Bringaud F."/>
            <person name="Cadag E."/>
            <person name="Carlton J.M."/>
            <person name="Cerqueira G.C."/>
            <person name="Creasy T."/>
            <person name="Delcher A.L."/>
            <person name="Djikeng A."/>
            <person name="Embley T.M."/>
            <person name="Hauser C."/>
            <person name="Ivens A.C."/>
            <person name="Kummerfeld S.K."/>
            <person name="Pereira-Leal J.B."/>
            <person name="Nilsson D."/>
            <person name="Peterson J."/>
            <person name="Salzberg S.L."/>
            <person name="Shallom J."/>
            <person name="Silva J.C."/>
            <person name="Sundaram J."/>
            <person name="Westenberger S."/>
            <person name="White O."/>
            <person name="Melville S.E."/>
            <person name="Donelson J.E."/>
            <person name="Andersson B."/>
            <person name="Stuart K.D."/>
            <person name="Hall N."/>
        </authorList>
    </citation>
    <scope>NUCLEOTIDE SEQUENCE</scope>
    <source>
        <strain evidence="3">927/4 GUTat10.1</strain>
    </source>
</reference>
<dbReference type="KEGG" id="tbr:Tb927.6.1150"/>
<protein>
    <submittedName>
        <fullName evidence="2">Uncharacterized protein</fullName>
    </submittedName>
</protein>
<dbReference type="InParanoid" id="Q585D2"/>
<name>Q585D2_TRYB2</name>
<accession>D6XHJ9</accession>
<reference evidence="2" key="1">
    <citation type="submission" date="2000-07" db="EMBL/GenBank/DDBJ databases">
        <authorList>
            <person name="El-Sayed N.M."/>
            <person name="Khalak H."/>
            <person name="Adams M.D."/>
        </authorList>
    </citation>
    <scope>NUCLEOTIDE SEQUENCE</scope>
    <source>
        <strain evidence="2">GUTat10.1</strain>
    </source>
</reference>
<evidence type="ECO:0000313" key="2">
    <source>
        <dbReference type="EMBL" id="AAX80370.1"/>
    </source>
</evidence>
<evidence type="ECO:0000313" key="3">
    <source>
        <dbReference type="EMBL" id="AAZ11678.1"/>
    </source>
</evidence>
<evidence type="ECO:0000256" key="1">
    <source>
        <dbReference type="SAM" id="Phobius"/>
    </source>
</evidence>
<dbReference type="Proteomes" id="UP000008524">
    <property type="component" value="Chromosome 6"/>
</dbReference>
<feature type="transmembrane region" description="Helical" evidence="1">
    <location>
        <begin position="138"/>
        <end position="154"/>
    </location>
</feature>
<evidence type="ECO:0000313" key="4">
    <source>
        <dbReference type="Proteomes" id="UP000008524"/>
    </source>
</evidence>
<reference evidence="3 4" key="3">
    <citation type="journal article" date="2005" name="Science">
        <title>The genome of the African trypanosome Trypanosoma brucei.</title>
        <authorList>
            <person name="Berriman M."/>
            <person name="Ghedin E."/>
            <person name="Hertz-Fowler C."/>
            <person name="Blandin G."/>
            <person name="Renauld H."/>
            <person name="Bartholomeu D.C."/>
            <person name="Lennard N.J."/>
            <person name="Caler E."/>
            <person name="Hamlin N.E."/>
            <person name="Haas B."/>
            <person name="Bohme U."/>
            <person name="Hannick L."/>
            <person name="Aslett M.A."/>
            <person name="Shallom J."/>
            <person name="Marcello L."/>
            <person name="Hou L."/>
            <person name="Wickstead B."/>
            <person name="Alsmark U.C."/>
            <person name="Arrowsmith C."/>
            <person name="Atkin R.J."/>
            <person name="Barron A.J."/>
            <person name="Bringaud F."/>
            <person name="Brooks K."/>
            <person name="Carrington M."/>
            <person name="Cherevach I."/>
            <person name="Chillingworth T.J."/>
            <person name="Churcher C."/>
            <person name="Clark L.N."/>
            <person name="Corton C.H."/>
            <person name="Cronin A."/>
            <person name="Davies R.M."/>
            <person name="Doggett J."/>
            <person name="Djikeng A."/>
            <person name="Feldblyum T."/>
            <person name="Field M.C."/>
            <person name="Fraser A."/>
            <person name="Goodhead I."/>
            <person name="Hance Z."/>
            <person name="Harper D."/>
            <person name="Harris B.R."/>
            <person name="Hauser H."/>
            <person name="Hostetler J."/>
            <person name="Ivens A."/>
            <person name="Jagels K."/>
            <person name="Johnson D."/>
            <person name="Johnson J."/>
            <person name="Jones K."/>
            <person name="Kerhornou A.X."/>
            <person name="Koo H."/>
            <person name="Larke N."/>
            <person name="Landfear S."/>
            <person name="Larkin C."/>
            <person name="Leech V."/>
            <person name="Line A."/>
            <person name="Lord A."/>
            <person name="Macleod A."/>
            <person name="Mooney P.J."/>
            <person name="Moule S."/>
            <person name="Martin D.M."/>
            <person name="Morgan G.W."/>
            <person name="Mungall K."/>
            <person name="Norbertczak H."/>
            <person name="Ormond D."/>
            <person name="Pai G."/>
            <person name="Peacock C.S."/>
            <person name="Peterson J."/>
            <person name="Quail M.A."/>
            <person name="Rabbinowitsch E."/>
            <person name="Rajandream M.A."/>
            <person name="Reitter C."/>
            <person name="Salzberg S.L."/>
            <person name="Sanders M."/>
            <person name="Schobel S."/>
            <person name="Sharp S."/>
            <person name="Simmonds M."/>
            <person name="Simpson A.J."/>
            <person name="Tallon L."/>
            <person name="Turner C.M."/>
            <person name="Tait A."/>
            <person name="Tivey A.R."/>
            <person name="Van Aken S."/>
            <person name="Walker D."/>
            <person name="Wanless D."/>
            <person name="Wang S."/>
            <person name="White B."/>
            <person name="White O."/>
            <person name="Whitehead S."/>
            <person name="Woodward J."/>
            <person name="Wortman J."/>
            <person name="Adams M.D."/>
            <person name="Embley T.M."/>
            <person name="Gull K."/>
            <person name="Ullu E."/>
            <person name="Barry J.D."/>
            <person name="Fairlamb A.H."/>
            <person name="Opperdoes F."/>
            <person name="Barrell B.G."/>
            <person name="Donelson J.E."/>
            <person name="Hall N."/>
            <person name="Fraser C.M."/>
            <person name="Melville S.E."/>
            <person name="El-Sayed N.M."/>
        </authorList>
    </citation>
    <scope>NUCLEOTIDE SEQUENCE [LARGE SCALE GENOMIC DNA]</scope>
    <source>
        <strain evidence="3 4">927/4 GUTat10.1</strain>
    </source>
</reference>
<dbReference type="GO" id="GO:0005737">
    <property type="term" value="C:cytoplasm"/>
    <property type="evidence" value="ECO:0006056"/>
    <property type="project" value="Others"/>
</dbReference>
<keyword evidence="1" id="KW-1133">Transmembrane helix</keyword>
<dbReference type="GeneID" id="3657749"/>
<keyword evidence="1" id="KW-0472">Membrane</keyword>
<organism evidence="2 4">
    <name type="scientific">Trypanosoma brucei brucei (strain 927/4 GUTat10.1)</name>
    <dbReference type="NCBI Taxonomy" id="185431"/>
    <lineage>
        <taxon>Eukaryota</taxon>
        <taxon>Discoba</taxon>
        <taxon>Euglenozoa</taxon>
        <taxon>Kinetoplastea</taxon>
        <taxon>Metakinetoplastina</taxon>
        <taxon>Trypanosomatida</taxon>
        <taxon>Trypanosomatidae</taxon>
        <taxon>Trypanosoma</taxon>
    </lineage>
</organism>
<sequence length="200" mass="22556">MCSLRKLYFAANLFMCFFLFDSSYVSCLMISHIRCKPLGSQVSPPPLTTCLRAGVYVLACESSITVLDVLASVGAGGWIKCLNKKSLLELSVASLRHFKRNEGDDPHGVYTALRLISPLFFSLFCCSFFSFLTFSFEVVYSWCIAVCLVLFPFLPSFLRYLYFYFCFLALAPFCAPSLDKKFGSSYTSNVRICIHVRANE</sequence>
<keyword evidence="4" id="KW-1185">Reference proteome</keyword>
<dbReference type="EMBL" id="CP000069">
    <property type="protein sequence ID" value="AAZ11678.1"/>
    <property type="molecule type" value="Genomic_DNA"/>
</dbReference>
<dbReference type="PaxDb" id="5691-AAZ11678"/>
<dbReference type="EMBL" id="AC073906">
    <property type="protein sequence ID" value="AAX80370.1"/>
    <property type="molecule type" value="Genomic_DNA"/>
</dbReference>
<dbReference type="AlphaFoldDB" id="Q585D2"/>
<dbReference type="VEuPathDB" id="TriTrypDB:Tb927.6.1150"/>
<feature type="transmembrane region" description="Helical" evidence="1">
    <location>
        <begin position="109"/>
        <end position="132"/>
    </location>
</feature>